<keyword evidence="8 12" id="KW-0249">Electron transport</keyword>
<dbReference type="PIRSF" id="PIRSF006446">
    <property type="entry name" value="Cyt_quinol_oxidase_1"/>
    <property type="match status" value="1"/>
</dbReference>
<evidence type="ECO:0000256" key="8">
    <source>
        <dbReference type="ARBA" id="ARBA00022982"/>
    </source>
</evidence>
<dbReference type="PANTHER" id="PTHR30365">
    <property type="entry name" value="CYTOCHROME D UBIQUINOL OXIDASE"/>
    <property type="match status" value="1"/>
</dbReference>
<keyword evidence="11 12" id="KW-0472">Membrane</keyword>
<evidence type="ECO:0000256" key="7">
    <source>
        <dbReference type="ARBA" id="ARBA00022723"/>
    </source>
</evidence>
<keyword evidence="6 12" id="KW-0812">Transmembrane</keyword>
<dbReference type="GO" id="GO:0005886">
    <property type="term" value="C:plasma membrane"/>
    <property type="evidence" value="ECO:0007669"/>
    <property type="project" value="UniProtKB-SubCell"/>
</dbReference>
<dbReference type="STRING" id="403935.SAMN05216481_103230"/>
<feature type="compositionally biased region" description="Basic and acidic residues" evidence="13">
    <location>
        <begin position="488"/>
        <end position="497"/>
    </location>
</feature>
<dbReference type="GO" id="GO:0020037">
    <property type="term" value="F:heme binding"/>
    <property type="evidence" value="ECO:0007669"/>
    <property type="project" value="TreeGrafter"/>
</dbReference>
<dbReference type="AlphaFoldDB" id="A0A1H9CHX0"/>
<evidence type="ECO:0000256" key="5">
    <source>
        <dbReference type="ARBA" id="ARBA00022617"/>
    </source>
</evidence>
<evidence type="ECO:0000256" key="6">
    <source>
        <dbReference type="ARBA" id="ARBA00022692"/>
    </source>
</evidence>
<organism evidence="14 15">
    <name type="scientific">Streptomyces radiopugnans</name>
    <dbReference type="NCBI Taxonomy" id="403935"/>
    <lineage>
        <taxon>Bacteria</taxon>
        <taxon>Bacillati</taxon>
        <taxon>Actinomycetota</taxon>
        <taxon>Actinomycetes</taxon>
        <taxon>Kitasatosporales</taxon>
        <taxon>Streptomycetaceae</taxon>
        <taxon>Streptomyces</taxon>
    </lineage>
</organism>
<dbReference type="Proteomes" id="UP000199055">
    <property type="component" value="Unassembled WGS sequence"/>
</dbReference>
<dbReference type="GO" id="GO:0019646">
    <property type="term" value="P:aerobic electron transport chain"/>
    <property type="evidence" value="ECO:0007669"/>
    <property type="project" value="InterPro"/>
</dbReference>
<feature type="transmembrane region" description="Helical" evidence="12">
    <location>
        <begin position="393"/>
        <end position="413"/>
    </location>
</feature>
<keyword evidence="5 12" id="KW-0349">Heme</keyword>
<feature type="region of interest" description="Disordered" evidence="13">
    <location>
        <begin position="477"/>
        <end position="503"/>
    </location>
</feature>
<gene>
    <name evidence="14" type="ORF">SAMN05216481_103230</name>
</gene>
<evidence type="ECO:0000256" key="4">
    <source>
        <dbReference type="ARBA" id="ARBA00022475"/>
    </source>
</evidence>
<comment type="subcellular location">
    <subcellularLocation>
        <location evidence="1">Cell membrane</location>
        <topology evidence="1">Multi-pass membrane protein</topology>
    </subcellularLocation>
</comment>
<evidence type="ECO:0000256" key="9">
    <source>
        <dbReference type="ARBA" id="ARBA00022989"/>
    </source>
</evidence>
<keyword evidence="7 12" id="KW-0479">Metal-binding</keyword>
<proteinExistence type="inferred from homology"/>
<evidence type="ECO:0000313" key="15">
    <source>
        <dbReference type="Proteomes" id="UP000199055"/>
    </source>
</evidence>
<keyword evidence="15" id="KW-1185">Reference proteome</keyword>
<reference evidence="14 15" key="1">
    <citation type="submission" date="2016-10" db="EMBL/GenBank/DDBJ databases">
        <authorList>
            <person name="de Groot N.N."/>
        </authorList>
    </citation>
    <scope>NUCLEOTIDE SEQUENCE [LARGE SCALE GENOMIC DNA]</scope>
    <source>
        <strain evidence="14 15">CGMCC 4.3519</strain>
    </source>
</reference>
<keyword evidence="3 12" id="KW-0813">Transport</keyword>
<feature type="transmembrane region" description="Helical" evidence="12">
    <location>
        <begin position="443"/>
        <end position="460"/>
    </location>
</feature>
<evidence type="ECO:0000256" key="3">
    <source>
        <dbReference type="ARBA" id="ARBA00022448"/>
    </source>
</evidence>
<keyword evidence="4 12" id="KW-1003">Cell membrane</keyword>
<evidence type="ECO:0000256" key="10">
    <source>
        <dbReference type="ARBA" id="ARBA00023004"/>
    </source>
</evidence>
<feature type="transmembrane region" description="Helical" evidence="12">
    <location>
        <begin position="57"/>
        <end position="75"/>
    </location>
</feature>
<dbReference type="GO" id="GO:0016682">
    <property type="term" value="F:oxidoreductase activity, acting on diphenols and related substances as donors, oxygen as acceptor"/>
    <property type="evidence" value="ECO:0007669"/>
    <property type="project" value="TreeGrafter"/>
</dbReference>
<dbReference type="GO" id="GO:0046872">
    <property type="term" value="F:metal ion binding"/>
    <property type="evidence" value="ECO:0007669"/>
    <property type="project" value="UniProtKB-UniRule"/>
</dbReference>
<dbReference type="RefSeq" id="WP_093657220.1">
    <property type="nucleotide sequence ID" value="NZ_FOET01000003.1"/>
</dbReference>
<dbReference type="GO" id="GO:0009055">
    <property type="term" value="F:electron transfer activity"/>
    <property type="evidence" value="ECO:0007669"/>
    <property type="project" value="UniProtKB-UniRule"/>
</dbReference>
<dbReference type="EMBL" id="FOET01000003">
    <property type="protein sequence ID" value="SEQ00333.1"/>
    <property type="molecule type" value="Genomic_DNA"/>
</dbReference>
<feature type="transmembrane region" description="Helical" evidence="12">
    <location>
        <begin position="336"/>
        <end position="356"/>
    </location>
</feature>
<evidence type="ECO:0000256" key="13">
    <source>
        <dbReference type="SAM" id="MobiDB-lite"/>
    </source>
</evidence>
<keyword evidence="9 12" id="KW-1133">Transmembrane helix</keyword>
<dbReference type="InterPro" id="IPR002585">
    <property type="entry name" value="Cyt-d_ubiquinol_oxidase_su_1"/>
</dbReference>
<protein>
    <submittedName>
        <fullName evidence="14">Cytochrome d ubiquinol oxidase subunit I</fullName>
    </submittedName>
</protein>
<comment type="similarity">
    <text evidence="2 12">Belongs to the cytochrome ubiquinol oxidase subunit 1 family.</text>
</comment>
<dbReference type="GO" id="GO:0070069">
    <property type="term" value="C:cytochrome complex"/>
    <property type="evidence" value="ECO:0007669"/>
    <property type="project" value="UniProtKB-UniRule"/>
</dbReference>
<evidence type="ECO:0000313" key="14">
    <source>
        <dbReference type="EMBL" id="SEQ00333.1"/>
    </source>
</evidence>
<sequence length="503" mass="55754">MDLALAPETLARWQFGITTVYHFLFVPLTISLAALTAGLQTAWVRTGRKVYLRATKFWGKLFLINIAMGVVTGIVQEFQFGMNWSDYSRFVGDVFGAPLAFEALIAFFFESTFIGLWIFGWDKLPKRIHLATIWMVSIGTVLSAYFILAANSWMQHPVGYRVDPESGRAELTDFLAVLTQNTAVAQFFHTMTAAFLTGGAFMAGIAAYHLLRRRHIPVMRTSLRLGLVTMVAAGALTAVSGDHLGKIMYEQQPMKMAAAEALWETEGPAPFSVFAYGDVDEGHNKVAVEIPGLLSFLAHSDFSSPVPGINDTNEALQEKYGPGDYRPNIPVAYWGFRWMIGFGMASTALGALGLWLTRRRLLLAEHHRTTENEVPNLALTPTRLLGPALSRRYWQLAFLTLGFPLIANAWGWIFTEMGRQPWVVYGLLRTSSAVSPGVSQLEVLISMTVFTLLYAVLAVIEVKLLAKYVKAGPPELTETDLNPPTRIGGHDKDDADRPMAFSY</sequence>
<keyword evidence="10 12" id="KW-0408">Iron</keyword>
<feature type="transmembrane region" description="Helical" evidence="12">
    <location>
        <begin position="187"/>
        <end position="211"/>
    </location>
</feature>
<name>A0A1H9CHX0_9ACTN</name>
<evidence type="ECO:0000256" key="11">
    <source>
        <dbReference type="ARBA" id="ARBA00023136"/>
    </source>
</evidence>
<evidence type="ECO:0000256" key="1">
    <source>
        <dbReference type="ARBA" id="ARBA00004651"/>
    </source>
</evidence>
<feature type="transmembrane region" description="Helical" evidence="12">
    <location>
        <begin position="223"/>
        <end position="241"/>
    </location>
</feature>
<dbReference type="PANTHER" id="PTHR30365:SF15">
    <property type="entry name" value="CYTOCHROME BD UBIQUINOL OXIDASE SUBUNIT 1"/>
    <property type="match status" value="1"/>
</dbReference>
<dbReference type="Pfam" id="PF01654">
    <property type="entry name" value="Cyt_bd_oxida_I"/>
    <property type="match status" value="1"/>
</dbReference>
<feature type="transmembrane region" description="Helical" evidence="12">
    <location>
        <begin position="95"/>
        <end position="119"/>
    </location>
</feature>
<evidence type="ECO:0000256" key="2">
    <source>
        <dbReference type="ARBA" id="ARBA00009819"/>
    </source>
</evidence>
<feature type="transmembrane region" description="Helical" evidence="12">
    <location>
        <begin position="20"/>
        <end position="45"/>
    </location>
</feature>
<feature type="transmembrane region" description="Helical" evidence="12">
    <location>
        <begin position="131"/>
        <end position="154"/>
    </location>
</feature>
<evidence type="ECO:0000256" key="12">
    <source>
        <dbReference type="PIRNR" id="PIRNR006446"/>
    </source>
</evidence>
<accession>A0A1H9CHX0</accession>